<feature type="compositionally biased region" description="Low complexity" evidence="1">
    <location>
        <begin position="60"/>
        <end position="72"/>
    </location>
</feature>
<feature type="region of interest" description="Disordered" evidence="1">
    <location>
        <begin position="25"/>
        <end position="86"/>
    </location>
</feature>
<protein>
    <submittedName>
        <fullName evidence="2">Uncharacterized protein</fullName>
    </submittedName>
</protein>
<feature type="region of interest" description="Disordered" evidence="1">
    <location>
        <begin position="342"/>
        <end position="378"/>
    </location>
</feature>
<feature type="compositionally biased region" description="Low complexity" evidence="1">
    <location>
        <begin position="99"/>
        <end position="110"/>
    </location>
</feature>
<feature type="compositionally biased region" description="Basic and acidic residues" evidence="1">
    <location>
        <begin position="520"/>
        <end position="529"/>
    </location>
</feature>
<accession>A0A8H5B286</accession>
<feature type="compositionally biased region" description="Basic and acidic residues" evidence="1">
    <location>
        <begin position="129"/>
        <end position="138"/>
    </location>
</feature>
<proteinExistence type="predicted"/>
<feature type="compositionally biased region" description="Low complexity" evidence="1">
    <location>
        <begin position="168"/>
        <end position="207"/>
    </location>
</feature>
<sequence length="606" mass="65079">MQRQIPIDEYKTKVQKSDNAILDWAANVHPGPPTKKHLSINTARARNPPAVVEHERVSESADTTSTSDSSESPVHQHPRAGSSTADLTAHGYSAVFVHLPNTPSTPSPLLRSYDQKHRTPKLESYAALPEKESKEKSRMPRLRSLNILRRPGAKGTPEDAPPVPALPASPSASTSKASAPVPSSSKPSKSTPSSSTHASSSASKAAIAARKRSQYGAYASSKGVPPPLAAELALMQFADGGKLETHARRVMERQALLAAGSRSGAVDFSSSNSSGKRNKTDKEVGRDVGYSAGIGGIAEVYRDAQGGMWYDAAEEQEYAHLLGGRARGAAVAPRWEAFEHGHANQDMDSGSESEDEVPAMTGGRRRQRRVSHASSATSEASLDARFLLPLPELEDPRAAPVDDRVLTSPRVVAPVPVSVVSERSSKEVGKALALPNRARRASRYLLEKAGEAREGFESQSSTPRPSTSMSSAPSSLRVATPTGDSRASFESRERSRGPARRRYAGPAESSASLAQLPARSQEEDRRAFIEDSFSPAPAPSSRQQYQQQQQQYSAQPPSHHHQQQYAQPAYYAQPLPVAAPIVQSADSKGNKFKIRAFFGGSKAQKV</sequence>
<keyword evidence="3" id="KW-1185">Reference proteome</keyword>
<feature type="compositionally biased region" description="Low complexity" evidence="1">
    <location>
        <begin position="539"/>
        <end position="569"/>
    </location>
</feature>
<feature type="compositionally biased region" description="Basic and acidic residues" evidence="1">
    <location>
        <begin position="445"/>
        <end position="456"/>
    </location>
</feature>
<feature type="region of interest" description="Disordered" evidence="1">
    <location>
        <begin position="261"/>
        <end position="283"/>
    </location>
</feature>
<comment type="caution">
    <text evidence="2">The sequence shown here is derived from an EMBL/GenBank/DDBJ whole genome shotgun (WGS) entry which is preliminary data.</text>
</comment>
<evidence type="ECO:0000256" key="1">
    <source>
        <dbReference type="SAM" id="MobiDB-lite"/>
    </source>
</evidence>
<evidence type="ECO:0000313" key="3">
    <source>
        <dbReference type="Proteomes" id="UP000567179"/>
    </source>
</evidence>
<evidence type="ECO:0000313" key="2">
    <source>
        <dbReference type="EMBL" id="KAF5315198.1"/>
    </source>
</evidence>
<reference evidence="2 3" key="1">
    <citation type="journal article" date="2020" name="ISME J.">
        <title>Uncovering the hidden diversity of litter-decomposition mechanisms in mushroom-forming fungi.</title>
        <authorList>
            <person name="Floudas D."/>
            <person name="Bentzer J."/>
            <person name="Ahren D."/>
            <person name="Johansson T."/>
            <person name="Persson P."/>
            <person name="Tunlid A."/>
        </authorList>
    </citation>
    <scope>NUCLEOTIDE SEQUENCE [LARGE SCALE GENOMIC DNA]</scope>
    <source>
        <strain evidence="2 3">CBS 101986</strain>
    </source>
</reference>
<feature type="compositionally biased region" description="Basic and acidic residues" evidence="1">
    <location>
        <begin position="487"/>
        <end position="496"/>
    </location>
</feature>
<name>A0A8H5B286_9AGAR</name>
<gene>
    <name evidence="2" type="ORF">D9619_007272</name>
</gene>
<feature type="region of interest" description="Disordered" evidence="1">
    <location>
        <begin position="98"/>
        <end position="207"/>
    </location>
</feature>
<feature type="region of interest" description="Disordered" evidence="1">
    <location>
        <begin position="445"/>
        <end position="569"/>
    </location>
</feature>
<feature type="compositionally biased region" description="Low complexity" evidence="1">
    <location>
        <begin position="458"/>
        <end position="475"/>
    </location>
</feature>
<dbReference type="EMBL" id="JAACJJ010000043">
    <property type="protein sequence ID" value="KAF5315198.1"/>
    <property type="molecule type" value="Genomic_DNA"/>
</dbReference>
<dbReference type="Proteomes" id="UP000567179">
    <property type="component" value="Unassembled WGS sequence"/>
</dbReference>
<dbReference type="AlphaFoldDB" id="A0A8H5B286"/>
<dbReference type="OrthoDB" id="3233731at2759"/>
<organism evidence="2 3">
    <name type="scientific">Psilocybe cf. subviscida</name>
    <dbReference type="NCBI Taxonomy" id="2480587"/>
    <lineage>
        <taxon>Eukaryota</taxon>
        <taxon>Fungi</taxon>
        <taxon>Dikarya</taxon>
        <taxon>Basidiomycota</taxon>
        <taxon>Agaricomycotina</taxon>
        <taxon>Agaricomycetes</taxon>
        <taxon>Agaricomycetidae</taxon>
        <taxon>Agaricales</taxon>
        <taxon>Agaricineae</taxon>
        <taxon>Strophariaceae</taxon>
        <taxon>Psilocybe</taxon>
    </lineage>
</organism>